<sequence>MSLRAYGWTNDGKIVESEADEIRSWARHVIDGGAIRPLVAELNERGVATVTGKSWAAPTITRALTAPRMVGLRERNGELEDAPIEPILDRDTWDEVVAILTDPARKKFASRKNPPTLLAGILQCGRCGRNLHATGPSYACSARYGGCGEISTSQRLADTEVTERVLIRITGDEWLTALSDARRESAETFETTIAEAENRMVHLAEVFGEGGNQQAFDAGVAKAREVAEEARGRIALLDATAALPATVTDAEVVEWWADAPIDTRRQVIRVVVDHIDVRAKADAEPGAGVGDRMHFHWA</sequence>
<gene>
    <name evidence="4" type="primary">44</name>
    <name evidence="4" type="ORF">WIZARD_44</name>
</gene>
<dbReference type="InterPro" id="IPR050639">
    <property type="entry name" value="SSR_resolvase"/>
</dbReference>
<dbReference type="Proteomes" id="UP000204215">
    <property type="component" value="Segment"/>
</dbReference>
<organism evidence="4 5">
    <name type="scientific">Gordonia phage Wizard</name>
    <dbReference type="NCBI Taxonomy" id="1838083"/>
    <lineage>
        <taxon>Viruses</taxon>
        <taxon>Duplodnaviria</taxon>
        <taxon>Heunggongvirae</taxon>
        <taxon>Uroviricota</taxon>
        <taxon>Caudoviricetes</taxon>
        <taxon>Stackebrandtviridae</taxon>
        <taxon>Frickvirinae</taxon>
        <taxon>Wizardvirus</taxon>
        <taxon>Wizardvirus wizard</taxon>
    </lineage>
</organism>
<dbReference type="PANTHER" id="PTHR30461:SF2">
    <property type="entry name" value="SERINE RECOMBINASE PINE-RELATED"/>
    <property type="match status" value="1"/>
</dbReference>
<proteinExistence type="predicted"/>
<dbReference type="KEGG" id="vg:28800299"/>
<evidence type="ECO:0000256" key="1">
    <source>
        <dbReference type="ARBA" id="ARBA00023125"/>
    </source>
</evidence>
<evidence type="ECO:0000313" key="4">
    <source>
        <dbReference type="EMBL" id="ANA85350.1"/>
    </source>
</evidence>
<dbReference type="GO" id="GO:0003677">
    <property type="term" value="F:DNA binding"/>
    <property type="evidence" value="ECO:0007669"/>
    <property type="project" value="UniProtKB-KW"/>
</dbReference>
<dbReference type="GeneID" id="28800299"/>
<dbReference type="Gene3D" id="3.90.1750.20">
    <property type="entry name" value="Putative Large Serine Recombinase, Chain B, Domain 2"/>
    <property type="match status" value="1"/>
</dbReference>
<keyword evidence="1" id="KW-0238">DNA-binding</keyword>
<evidence type="ECO:0000313" key="5">
    <source>
        <dbReference type="Proteomes" id="UP000204215"/>
    </source>
</evidence>
<accession>A0A166Y2F2</accession>
<evidence type="ECO:0000256" key="2">
    <source>
        <dbReference type="ARBA" id="ARBA00023172"/>
    </source>
</evidence>
<dbReference type="GO" id="GO:0000150">
    <property type="term" value="F:DNA strand exchange activity"/>
    <property type="evidence" value="ECO:0007669"/>
    <property type="project" value="InterPro"/>
</dbReference>
<reference evidence="4 5" key="1">
    <citation type="submission" date="2016-03" db="EMBL/GenBank/DDBJ databases">
        <authorList>
            <person name="Montgomery M.T."/>
            <person name="Guerrero C.A."/>
            <person name="Mavrich T.N."/>
            <person name="Pope W.H."/>
            <person name="Garlena R.A."/>
            <person name="Russell D.A."/>
            <person name="Jacobs-Sera D."/>
            <person name="Hendrix R.W."/>
            <person name="Hatfull G.F."/>
        </authorList>
    </citation>
    <scope>NUCLEOTIDE SEQUENCE [LARGE SCALE GENOMIC DNA]</scope>
</reference>
<name>A0A166Y2F2_9CAUD</name>
<dbReference type="EMBL" id="KU998234">
    <property type="protein sequence ID" value="ANA85350.1"/>
    <property type="molecule type" value="Genomic_DNA"/>
</dbReference>
<dbReference type="OrthoDB" id="17396at10239"/>
<keyword evidence="5" id="KW-1185">Reference proteome</keyword>
<dbReference type="RefSeq" id="YP_009274083.1">
    <property type="nucleotide sequence ID" value="NC_030913.1"/>
</dbReference>
<protein>
    <submittedName>
        <fullName evidence="4">Integrase</fullName>
    </submittedName>
</protein>
<dbReference type="Pfam" id="PF07508">
    <property type="entry name" value="Recombinase"/>
    <property type="match status" value="1"/>
</dbReference>
<dbReference type="PROSITE" id="PS51737">
    <property type="entry name" value="RECOMBINASE_DNA_BIND"/>
    <property type="match status" value="1"/>
</dbReference>
<evidence type="ECO:0000259" key="3">
    <source>
        <dbReference type="PROSITE" id="PS51737"/>
    </source>
</evidence>
<keyword evidence="2" id="KW-0233">DNA recombination</keyword>
<dbReference type="InterPro" id="IPR038109">
    <property type="entry name" value="DNA_bind_recomb_sf"/>
</dbReference>
<feature type="domain" description="Recombinase" evidence="3">
    <location>
        <begin position="1"/>
        <end position="106"/>
    </location>
</feature>
<dbReference type="InterPro" id="IPR011109">
    <property type="entry name" value="DNA_bind_recombinase_dom"/>
</dbReference>
<dbReference type="PANTHER" id="PTHR30461">
    <property type="entry name" value="DNA-INVERTASE FROM LAMBDOID PROPHAGE"/>
    <property type="match status" value="1"/>
</dbReference>